<sequence>MSPKKGETGRGLSKSFQQPSHRISLSIEAIKSLAEKSGGIISQHRWDPGMPKRGSKPLEGSTRTEILPGCPSLDSRSPEAGVGFEPRTFRSMNSRSNR</sequence>
<dbReference type="RefSeq" id="XP_009164310.1">
    <property type="nucleotide sequence ID" value="XM_009166046.1"/>
</dbReference>
<dbReference type="GeneID" id="20316108"/>
<dbReference type="Proteomes" id="UP000054324">
    <property type="component" value="Unassembled WGS sequence"/>
</dbReference>
<accession>A0A074ZX01</accession>
<dbReference type="CTD" id="20316108"/>
<reference evidence="2 3" key="1">
    <citation type="submission" date="2013-11" db="EMBL/GenBank/DDBJ databases">
        <title>Opisthorchis viverrini - life in the bile duct.</title>
        <authorList>
            <person name="Young N.D."/>
            <person name="Nagarajan N."/>
            <person name="Lin S.J."/>
            <person name="Korhonen P.K."/>
            <person name="Jex A.R."/>
            <person name="Hall R.S."/>
            <person name="Safavi-Hemami H."/>
            <person name="Kaewkong W."/>
            <person name="Bertrand D."/>
            <person name="Gao S."/>
            <person name="Seet Q."/>
            <person name="Wongkham S."/>
            <person name="Teh B.T."/>
            <person name="Wongkham C."/>
            <person name="Intapan P.M."/>
            <person name="Maleewong W."/>
            <person name="Yang X."/>
            <person name="Hu M."/>
            <person name="Wang Z."/>
            <person name="Hofmann A."/>
            <person name="Sternberg P.W."/>
            <person name="Tan P."/>
            <person name="Wang J."/>
            <person name="Gasser R.B."/>
        </authorList>
    </citation>
    <scope>NUCLEOTIDE SEQUENCE [LARGE SCALE GENOMIC DNA]</scope>
</reference>
<feature type="region of interest" description="Disordered" evidence="1">
    <location>
        <begin position="41"/>
        <end position="98"/>
    </location>
</feature>
<keyword evidence="3" id="KW-1185">Reference proteome</keyword>
<organism evidence="2 3">
    <name type="scientific">Opisthorchis viverrini</name>
    <name type="common">Southeast Asian liver fluke</name>
    <dbReference type="NCBI Taxonomy" id="6198"/>
    <lineage>
        <taxon>Eukaryota</taxon>
        <taxon>Metazoa</taxon>
        <taxon>Spiralia</taxon>
        <taxon>Lophotrochozoa</taxon>
        <taxon>Platyhelminthes</taxon>
        <taxon>Trematoda</taxon>
        <taxon>Digenea</taxon>
        <taxon>Opisthorchiida</taxon>
        <taxon>Opisthorchiata</taxon>
        <taxon>Opisthorchiidae</taxon>
        <taxon>Opisthorchis</taxon>
    </lineage>
</organism>
<name>A0A074ZX01_OPIVI</name>
<dbReference type="AlphaFoldDB" id="A0A074ZX01"/>
<evidence type="ECO:0000313" key="2">
    <source>
        <dbReference type="EMBL" id="KER31993.1"/>
    </source>
</evidence>
<evidence type="ECO:0000256" key="1">
    <source>
        <dbReference type="SAM" id="MobiDB-lite"/>
    </source>
</evidence>
<evidence type="ECO:0000313" key="3">
    <source>
        <dbReference type="Proteomes" id="UP000054324"/>
    </source>
</evidence>
<dbReference type="EMBL" id="KL596639">
    <property type="protein sequence ID" value="KER31993.1"/>
    <property type="molecule type" value="Genomic_DNA"/>
</dbReference>
<dbReference type="KEGG" id="ovi:T265_01920"/>
<protein>
    <submittedName>
        <fullName evidence="2">Uncharacterized protein</fullName>
    </submittedName>
</protein>
<gene>
    <name evidence="2" type="ORF">T265_01920</name>
</gene>
<proteinExistence type="predicted"/>
<feature type="region of interest" description="Disordered" evidence="1">
    <location>
        <begin position="1"/>
        <end position="21"/>
    </location>
</feature>
<dbReference type="OrthoDB" id="423559at2759"/>